<evidence type="ECO:0000256" key="1">
    <source>
        <dbReference type="ARBA" id="ARBA00007611"/>
    </source>
</evidence>
<dbReference type="Proteomes" id="UP000030758">
    <property type="component" value="Unassembled WGS sequence"/>
</dbReference>
<feature type="chain" id="PRO_5007379327" description="TIL domain-containing protein" evidence="5">
    <location>
        <begin position="40"/>
        <end position="179"/>
    </location>
</feature>
<comment type="similarity">
    <text evidence="1">Belongs to the serine protease inhibitor-like (TIL domain-containing) family.</text>
</comment>
<dbReference type="SUPFAM" id="SSF57567">
    <property type="entry name" value="Serine protease inhibitors"/>
    <property type="match status" value="2"/>
</dbReference>
<sequence>MAGNDTDHKCSLVNIFRKETMKAVIFLAVLLMALGLCETQCGPNEQYTSCGSACPLTCEDIKHPRPKICTMQCISGCFCKRGYALNDSKRCLQYGRLFALPGQLKDELKAAANSKSRLCETQCGPNEQYTSCGSACPLTCEDIKHPTPKACTMQCVPGCFCKEGYALDASKRCVPQSQC</sequence>
<evidence type="ECO:0000256" key="3">
    <source>
        <dbReference type="ARBA" id="ARBA00022900"/>
    </source>
</evidence>
<feature type="signal peptide" evidence="5">
    <location>
        <begin position="1"/>
        <end position="39"/>
    </location>
</feature>
<evidence type="ECO:0000313" key="9">
    <source>
        <dbReference type="Proteomes" id="UP000030764"/>
    </source>
</evidence>
<dbReference type="FunFam" id="2.10.25.10:FF:000055">
    <property type="entry name" value="alpha-tectorin isoform X1"/>
    <property type="match status" value="2"/>
</dbReference>
<name>A0A085MFL1_9BILA</name>
<dbReference type="InterPro" id="IPR051368">
    <property type="entry name" value="SerProtInhib-TIL_Domain"/>
</dbReference>
<dbReference type="Proteomes" id="UP000030764">
    <property type="component" value="Unassembled WGS sequence"/>
</dbReference>
<evidence type="ECO:0000313" key="7">
    <source>
        <dbReference type="EMBL" id="KFD56007.1"/>
    </source>
</evidence>
<evidence type="ECO:0000256" key="4">
    <source>
        <dbReference type="ARBA" id="ARBA00023157"/>
    </source>
</evidence>
<keyword evidence="4" id="KW-1015">Disulfide bond</keyword>
<dbReference type="InterPro" id="IPR002919">
    <property type="entry name" value="TIL_dom"/>
</dbReference>
<dbReference type="Pfam" id="PF01826">
    <property type="entry name" value="TIL"/>
    <property type="match status" value="2"/>
</dbReference>
<evidence type="ECO:0000256" key="2">
    <source>
        <dbReference type="ARBA" id="ARBA00022690"/>
    </source>
</evidence>
<dbReference type="EMBL" id="KL363196">
    <property type="protein sequence ID" value="KFD56007.1"/>
    <property type="molecule type" value="Genomic_DNA"/>
</dbReference>
<reference evidence="7 9" key="1">
    <citation type="journal article" date="2014" name="Nat. Genet.">
        <title>Genome and transcriptome of the porcine whipworm Trichuris suis.</title>
        <authorList>
            <person name="Jex A.R."/>
            <person name="Nejsum P."/>
            <person name="Schwarz E.M."/>
            <person name="Hu L."/>
            <person name="Young N.D."/>
            <person name="Hall R.S."/>
            <person name="Korhonen P.K."/>
            <person name="Liao S."/>
            <person name="Thamsborg S."/>
            <person name="Xia J."/>
            <person name="Xu P."/>
            <person name="Wang S."/>
            <person name="Scheerlinck J.P."/>
            <person name="Hofmann A."/>
            <person name="Sternberg P.W."/>
            <person name="Wang J."/>
            <person name="Gasser R.B."/>
        </authorList>
    </citation>
    <scope>NUCLEOTIDE SEQUENCE [LARGE SCALE GENOMIC DNA]</scope>
    <source>
        <strain evidence="8">DCEP-RM93F</strain>
        <strain evidence="7">DCEP-RM93M</strain>
    </source>
</reference>
<dbReference type="GO" id="GO:0004867">
    <property type="term" value="F:serine-type endopeptidase inhibitor activity"/>
    <property type="evidence" value="ECO:0007669"/>
    <property type="project" value="UniProtKB-KW"/>
</dbReference>
<dbReference type="EMBL" id="KL367506">
    <property type="protein sequence ID" value="KFD68237.1"/>
    <property type="molecule type" value="Genomic_DNA"/>
</dbReference>
<accession>A0A085MFL1</accession>
<dbReference type="AlphaFoldDB" id="A0A085MFL1"/>
<feature type="domain" description="TIL" evidence="6">
    <location>
        <begin position="41"/>
        <end position="93"/>
    </location>
</feature>
<dbReference type="Gene3D" id="2.10.25.10">
    <property type="entry name" value="Laminin"/>
    <property type="match status" value="2"/>
</dbReference>
<keyword evidence="3" id="KW-0722">Serine protease inhibitor</keyword>
<evidence type="ECO:0000313" key="8">
    <source>
        <dbReference type="EMBL" id="KFD68237.1"/>
    </source>
</evidence>
<keyword evidence="5" id="KW-0732">Signal</keyword>
<dbReference type="PANTHER" id="PTHR23259">
    <property type="entry name" value="RIDDLE"/>
    <property type="match status" value="1"/>
</dbReference>
<evidence type="ECO:0000259" key="6">
    <source>
        <dbReference type="Pfam" id="PF01826"/>
    </source>
</evidence>
<keyword evidence="2" id="KW-0646">Protease inhibitor</keyword>
<gene>
    <name evidence="7" type="ORF">M513_03131</name>
    <name evidence="8" type="ORF">M514_03131</name>
</gene>
<protein>
    <recommendedName>
        <fullName evidence="6">TIL domain-containing protein</fullName>
    </recommendedName>
</protein>
<dbReference type="CDD" id="cd19941">
    <property type="entry name" value="TIL"/>
    <property type="match status" value="2"/>
</dbReference>
<organism evidence="7 9">
    <name type="scientific">Trichuris suis</name>
    <name type="common">pig whipworm</name>
    <dbReference type="NCBI Taxonomy" id="68888"/>
    <lineage>
        <taxon>Eukaryota</taxon>
        <taxon>Metazoa</taxon>
        <taxon>Ecdysozoa</taxon>
        <taxon>Nematoda</taxon>
        <taxon>Enoplea</taxon>
        <taxon>Dorylaimia</taxon>
        <taxon>Trichinellida</taxon>
        <taxon>Trichuridae</taxon>
        <taxon>Trichuris</taxon>
    </lineage>
</organism>
<proteinExistence type="inferred from homology"/>
<keyword evidence="9" id="KW-1185">Reference proteome</keyword>
<feature type="domain" description="TIL" evidence="6">
    <location>
        <begin position="123"/>
        <end position="179"/>
    </location>
</feature>
<dbReference type="InterPro" id="IPR036084">
    <property type="entry name" value="Ser_inhib-like_sf"/>
</dbReference>
<dbReference type="PANTHER" id="PTHR23259:SF70">
    <property type="entry name" value="ACCESSORY GLAND PROTEIN ACP62F-RELATED"/>
    <property type="match status" value="1"/>
</dbReference>
<evidence type="ECO:0000256" key="5">
    <source>
        <dbReference type="SAM" id="SignalP"/>
    </source>
</evidence>